<dbReference type="RefSeq" id="WP_377089993.1">
    <property type="nucleotide sequence ID" value="NZ_JBHSJL010000014.1"/>
</dbReference>
<keyword evidence="4" id="KW-1185">Reference proteome</keyword>
<evidence type="ECO:0000313" key="4">
    <source>
        <dbReference type="Proteomes" id="UP001597389"/>
    </source>
</evidence>
<protein>
    <submittedName>
        <fullName evidence="3">Fumarylacetoacetate hydrolase family protein</fullName>
    </submittedName>
</protein>
<proteinExistence type="predicted"/>
<evidence type="ECO:0000259" key="2">
    <source>
        <dbReference type="Pfam" id="PF01557"/>
    </source>
</evidence>
<dbReference type="Proteomes" id="UP001597389">
    <property type="component" value="Unassembled WGS sequence"/>
</dbReference>
<dbReference type="Gene3D" id="3.90.850.10">
    <property type="entry name" value="Fumarylacetoacetase-like, C-terminal domain"/>
    <property type="match status" value="1"/>
</dbReference>
<gene>
    <name evidence="3" type="ORF">ACFSW8_01540</name>
</gene>
<name>A0ABW4Z6H4_9BACT</name>
<dbReference type="PANTHER" id="PTHR11820:SF8">
    <property type="entry name" value="BLL6360 PROTEIN"/>
    <property type="match status" value="1"/>
</dbReference>
<dbReference type="EMBL" id="JBHUJB010000009">
    <property type="protein sequence ID" value="MFD2157575.1"/>
    <property type="molecule type" value="Genomic_DNA"/>
</dbReference>
<comment type="caution">
    <text evidence="3">The sequence shown here is derived from an EMBL/GenBank/DDBJ whole genome shotgun (WGS) entry which is preliminary data.</text>
</comment>
<organism evidence="3 4">
    <name type="scientific">Rubritalea tangerina</name>
    <dbReference type="NCBI Taxonomy" id="430798"/>
    <lineage>
        <taxon>Bacteria</taxon>
        <taxon>Pseudomonadati</taxon>
        <taxon>Verrucomicrobiota</taxon>
        <taxon>Verrucomicrobiia</taxon>
        <taxon>Verrucomicrobiales</taxon>
        <taxon>Rubritaleaceae</taxon>
        <taxon>Rubritalea</taxon>
    </lineage>
</organism>
<dbReference type="GO" id="GO:0016787">
    <property type="term" value="F:hydrolase activity"/>
    <property type="evidence" value="ECO:0007669"/>
    <property type="project" value="UniProtKB-KW"/>
</dbReference>
<accession>A0ABW4Z6H4</accession>
<keyword evidence="3" id="KW-0378">Hydrolase</keyword>
<keyword evidence="1" id="KW-0479">Metal-binding</keyword>
<dbReference type="PANTHER" id="PTHR11820">
    <property type="entry name" value="ACYLPYRUVASE"/>
    <property type="match status" value="1"/>
</dbReference>
<sequence length="287" mass="31019">MRLIRFGEAGYEEPGVLLDDGRAIDASTEFRDYDEGFFACGGLASLGKWVDDGCLGGMLIPDGTRMGPPVARPSKIVCVGKNYAEHAREFDSVVPEEPVLFMKATSAYVSGSDDVVIPKGSEKLDYEVELAVVMGRTASNVAEEDADDYVAGYSVLCDYSERAFQKERSGQWVKGKSADTFAPMGPCLVTADEVSDPQALRLWSKVNGELRQNGWTGDMLFPVNYLVSYISQFMTLLPGDIIATGTPAGVGMGYKPPKFLEAGDCVAFGIEGVGENVQRVVPFTNRS</sequence>
<feature type="domain" description="Fumarylacetoacetase-like C-terminal" evidence="2">
    <location>
        <begin position="75"/>
        <end position="281"/>
    </location>
</feature>
<dbReference type="SUPFAM" id="SSF56529">
    <property type="entry name" value="FAH"/>
    <property type="match status" value="1"/>
</dbReference>
<reference evidence="4" key="1">
    <citation type="journal article" date="2019" name="Int. J. Syst. Evol. Microbiol.">
        <title>The Global Catalogue of Microorganisms (GCM) 10K type strain sequencing project: providing services to taxonomists for standard genome sequencing and annotation.</title>
        <authorList>
            <consortium name="The Broad Institute Genomics Platform"/>
            <consortium name="The Broad Institute Genome Sequencing Center for Infectious Disease"/>
            <person name="Wu L."/>
            <person name="Ma J."/>
        </authorList>
    </citation>
    <scope>NUCLEOTIDE SEQUENCE [LARGE SCALE GENOMIC DNA]</scope>
    <source>
        <strain evidence="4">CCUG 57942</strain>
    </source>
</reference>
<dbReference type="InterPro" id="IPR036663">
    <property type="entry name" value="Fumarylacetoacetase_C_sf"/>
</dbReference>
<dbReference type="Pfam" id="PF01557">
    <property type="entry name" value="FAA_hydrolase"/>
    <property type="match status" value="1"/>
</dbReference>
<dbReference type="InterPro" id="IPR011234">
    <property type="entry name" value="Fumarylacetoacetase-like_C"/>
</dbReference>
<evidence type="ECO:0000313" key="3">
    <source>
        <dbReference type="EMBL" id="MFD2157575.1"/>
    </source>
</evidence>
<evidence type="ECO:0000256" key="1">
    <source>
        <dbReference type="ARBA" id="ARBA00022723"/>
    </source>
</evidence>